<keyword evidence="15" id="KW-0325">Glycoprotein</keyword>
<dbReference type="InterPro" id="IPR016024">
    <property type="entry name" value="ARM-type_fold"/>
</dbReference>
<evidence type="ECO:0000256" key="5">
    <source>
        <dbReference type="ARBA" id="ARBA00005462"/>
    </source>
</evidence>
<keyword evidence="12" id="KW-0965">Cell junction</keyword>
<dbReference type="PANTHER" id="PTHR10372">
    <property type="entry name" value="PLAKOPHILLIN-RELATED"/>
    <property type="match status" value="1"/>
</dbReference>
<dbReference type="InterPro" id="IPR029034">
    <property type="entry name" value="Cystine-knot_cytokine"/>
</dbReference>
<dbReference type="Pfam" id="PF00514">
    <property type="entry name" value="Arm"/>
    <property type="match status" value="4"/>
</dbReference>
<keyword evidence="9" id="KW-0732">Signal</keyword>
<evidence type="ECO:0000256" key="15">
    <source>
        <dbReference type="ARBA" id="ARBA00023180"/>
    </source>
</evidence>
<dbReference type="SUPFAM" id="SSF57501">
    <property type="entry name" value="Cystine-knot cytokines"/>
    <property type="match status" value="1"/>
</dbReference>
<dbReference type="CDD" id="cd13767">
    <property type="entry name" value="TGF_beta_BMP9_like"/>
    <property type="match status" value="1"/>
</dbReference>
<reference evidence="21 22" key="1">
    <citation type="submission" date="2019-06" db="EMBL/GenBank/DDBJ databases">
        <title>Draft genomes of female and male turbot (Scophthalmus maximus).</title>
        <authorList>
            <person name="Xu H."/>
            <person name="Xu X.-W."/>
            <person name="Shao C."/>
            <person name="Chen S."/>
        </authorList>
    </citation>
    <scope>NUCLEOTIDE SEQUENCE [LARGE SCALE GENOMIC DNA]</scope>
    <source>
        <strain evidence="21">Ysfricsl-2016a</strain>
        <tissue evidence="21">Blood</tissue>
    </source>
</reference>
<dbReference type="SUPFAM" id="SSF48371">
    <property type="entry name" value="ARM repeat"/>
    <property type="match status" value="1"/>
</dbReference>
<feature type="compositionally biased region" description="Low complexity" evidence="19">
    <location>
        <begin position="46"/>
        <end position="61"/>
    </location>
</feature>
<keyword evidence="16" id="KW-0539">Nucleus</keyword>
<dbReference type="Gene3D" id="1.25.10.10">
    <property type="entry name" value="Leucine-rich Repeat Variant"/>
    <property type="match status" value="1"/>
</dbReference>
<dbReference type="PROSITE" id="PS00250">
    <property type="entry name" value="TGF_BETA_1"/>
    <property type="match status" value="1"/>
</dbReference>
<dbReference type="SMART" id="SM00204">
    <property type="entry name" value="TGFB"/>
    <property type="match status" value="1"/>
</dbReference>
<evidence type="ECO:0000256" key="1">
    <source>
        <dbReference type="ARBA" id="ARBA00004123"/>
    </source>
</evidence>
<evidence type="ECO:0000313" key="22">
    <source>
        <dbReference type="Proteomes" id="UP000438429"/>
    </source>
</evidence>
<proteinExistence type="inferred from homology"/>
<sequence length="1175" mass="131139">MPAEVKESSEGPPPLSLAQEAKEPTLDHPSTNDELDTPTSIASLMTTTNESSTETDTPQQTDTEESKAAEQEGEPALSETQKSLETQLENFQTSDPPDLTSTPVFKDNTPAKKPIPEANPEPNKPGTPITTTGSTSTATPQPQAVLQHGEAQPVNPACQSRVYTLPDSYRGIGGDLCAGYGSLSRATLHSYWPAKNFQAGAHYTLPFLRDSYAPAGLSSQTEEEGQGERGGNPLDMKTDHPTASYPTLGGIHPFRPITTMELLREPSRTRGGYDDAFMAQLEGNLNPFFQAMCRAQTLQFPHKRSSMVSLDSIRRDPRWRDPNLHEVISMLSHPMDPVKSNAAAYLQHLCYENDRIKQEVRQLNGVPILVELLDHPKPEVHRKACGALRNISFGKDHNNKMAIKNCDGIQALVRLLRKTSSMEVKELVTGTLWNLSSHEPLKMMVINQGLQTLTDEIIIPHSGWRRDSADAAKMQSAEWTTVFKNTSGCLRNVSSDGAEARQRLRDCQGLVDALLHALQSAVVNKDTNNKSVENCVCILRNLSYHVHKEIPGTERFQEPNGNHLLRSVGNQKKKNEPDCFGGKRPKGLELLYQPEVVRLYLSLLTCSHNHNTLEAAAGALQNLAAGHWAWSSYIRATVRKEKGLPILVELLRSDVDKVVRAVAIALRNLAMDRRNKDLIGSYALRDLVGNLPCGQQLPAKNLEGDTVVSILNTIHEIITDSPENARALIQGHAVQKLVAINKSRSVLLRKLFADIFSKGSITSSHLDFMRQFLSTLNLTEPRPQPRPLAARKEPPEYMLELYDRFAKDRTSVPSANIVRSFKNQDSSPYSLTARGVRIFPLQFNISMPHHEHVTLAELRLFTLARRAQRPYSGLYCKVTIFNIHEGVVWTKEVGKEGRRRDKVGVVEMKDLEELVTKHIHAKDNSWVSFDLTHVVTLWRKSGSATHRLEVHITTLVSEEDGAMQAAMQDVESLVEIDIDRSLEGKQNAVVIVFSDDQSRDNKQDKQELTQMIEHESDLPENMGRSQKAFWGHVNHNTGHANQDDLDKQSLMQLQSNLIYDTPPRIRRNVKSESCKRTPLFVDFKDIGWDTWIIQPLGYEAYECSGVCNPPMTSEVSPTKHAIVQTLLSVKSPERASRACCVPTKLEPISLLYLDNGVITFNHKYEGMVVAECGCR</sequence>
<comment type="subcellular location">
    <subcellularLocation>
        <location evidence="3">Cell junction</location>
        <location evidence="3">Adherens junction</location>
    </subcellularLocation>
    <subcellularLocation>
        <location evidence="2">Cytoplasm</location>
    </subcellularLocation>
    <subcellularLocation>
        <location evidence="1">Nucleus</location>
    </subcellularLocation>
    <subcellularLocation>
        <location evidence="4">Secreted</location>
    </subcellularLocation>
</comment>
<dbReference type="Gene3D" id="2.60.120.970">
    <property type="match status" value="1"/>
</dbReference>
<evidence type="ECO:0000256" key="18">
    <source>
        <dbReference type="RuleBase" id="RU000354"/>
    </source>
</evidence>
<evidence type="ECO:0000256" key="4">
    <source>
        <dbReference type="ARBA" id="ARBA00004613"/>
    </source>
</evidence>
<comment type="caution">
    <text evidence="21">The sequence shown here is derived from an EMBL/GenBank/DDBJ whole genome shotgun (WGS) entry which is preliminary data.</text>
</comment>
<dbReference type="SMART" id="SM00185">
    <property type="entry name" value="ARM"/>
    <property type="match status" value="5"/>
</dbReference>
<evidence type="ECO:0000313" key="21">
    <source>
        <dbReference type="EMBL" id="KAF0031476.1"/>
    </source>
</evidence>
<organism evidence="21 22">
    <name type="scientific">Scophthalmus maximus</name>
    <name type="common">Turbot</name>
    <name type="synonym">Psetta maxima</name>
    <dbReference type="NCBI Taxonomy" id="52904"/>
    <lineage>
        <taxon>Eukaryota</taxon>
        <taxon>Metazoa</taxon>
        <taxon>Chordata</taxon>
        <taxon>Craniata</taxon>
        <taxon>Vertebrata</taxon>
        <taxon>Euteleostomi</taxon>
        <taxon>Actinopterygii</taxon>
        <taxon>Neopterygii</taxon>
        <taxon>Teleostei</taxon>
        <taxon>Neoteleostei</taxon>
        <taxon>Acanthomorphata</taxon>
        <taxon>Carangaria</taxon>
        <taxon>Pleuronectiformes</taxon>
        <taxon>Pleuronectoidei</taxon>
        <taxon>Scophthalmidae</taxon>
        <taxon>Scophthalmus</taxon>
    </lineage>
</organism>
<evidence type="ECO:0000256" key="9">
    <source>
        <dbReference type="ARBA" id="ARBA00022729"/>
    </source>
</evidence>
<dbReference type="PROSITE" id="PS50176">
    <property type="entry name" value="ARM_REPEAT"/>
    <property type="match status" value="3"/>
</dbReference>
<keyword evidence="8" id="KW-0964">Secreted</keyword>
<evidence type="ECO:0000256" key="8">
    <source>
        <dbReference type="ARBA" id="ARBA00022525"/>
    </source>
</evidence>
<evidence type="ECO:0000256" key="16">
    <source>
        <dbReference type="ARBA" id="ARBA00023242"/>
    </source>
</evidence>
<dbReference type="Pfam" id="PF00019">
    <property type="entry name" value="TGF_beta"/>
    <property type="match status" value="1"/>
</dbReference>
<keyword evidence="7" id="KW-0963">Cytoplasm</keyword>
<keyword evidence="13 18" id="KW-0339">Growth factor</keyword>
<dbReference type="Proteomes" id="UP000438429">
    <property type="component" value="Unassembled WGS sequence"/>
</dbReference>
<feature type="region of interest" description="Disordered" evidence="19">
    <location>
        <begin position="1"/>
        <end position="153"/>
    </location>
</feature>
<dbReference type="InterPro" id="IPR001111">
    <property type="entry name" value="TGF-b_propeptide"/>
</dbReference>
<dbReference type="GO" id="GO:0008083">
    <property type="term" value="F:growth factor activity"/>
    <property type="evidence" value="ECO:0007669"/>
    <property type="project" value="UniProtKB-KW"/>
</dbReference>
<dbReference type="GO" id="GO:0005576">
    <property type="term" value="C:extracellular region"/>
    <property type="evidence" value="ECO:0007669"/>
    <property type="project" value="UniProtKB-SubCell"/>
</dbReference>
<dbReference type="InterPro" id="IPR001839">
    <property type="entry name" value="TGF-b_C"/>
</dbReference>
<dbReference type="GO" id="GO:0005634">
    <property type="term" value="C:nucleus"/>
    <property type="evidence" value="ECO:0007669"/>
    <property type="project" value="UniProtKB-SubCell"/>
</dbReference>
<dbReference type="InterPro" id="IPR028435">
    <property type="entry name" value="Plakophilin/d_Catenin"/>
</dbReference>
<evidence type="ECO:0000256" key="11">
    <source>
        <dbReference type="ARBA" id="ARBA00022889"/>
    </source>
</evidence>
<dbReference type="PROSITE" id="PS51362">
    <property type="entry name" value="TGF_BETA_2"/>
    <property type="match status" value="1"/>
</dbReference>
<keyword evidence="14" id="KW-1015">Disulfide bond</keyword>
<feature type="compositionally biased region" description="Low complexity" evidence="19">
    <location>
        <begin position="126"/>
        <end position="143"/>
    </location>
</feature>
<dbReference type="FunFam" id="1.25.10.10:FF:000007">
    <property type="entry name" value="ARVCF, delta catenin family member"/>
    <property type="match status" value="1"/>
</dbReference>
<dbReference type="PANTHER" id="PTHR10372:SF5">
    <property type="entry name" value="SPLICING REGULATOR ARVCF"/>
    <property type="match status" value="1"/>
</dbReference>
<dbReference type="Gene3D" id="2.10.90.10">
    <property type="entry name" value="Cystine-knot cytokines"/>
    <property type="match status" value="1"/>
</dbReference>
<evidence type="ECO:0000256" key="19">
    <source>
        <dbReference type="SAM" id="MobiDB-lite"/>
    </source>
</evidence>
<dbReference type="InterPro" id="IPR017948">
    <property type="entry name" value="TGFb_CS"/>
</dbReference>
<evidence type="ECO:0000256" key="13">
    <source>
        <dbReference type="ARBA" id="ARBA00023030"/>
    </source>
</evidence>
<dbReference type="InterPro" id="IPR011989">
    <property type="entry name" value="ARM-like"/>
</dbReference>
<evidence type="ECO:0000256" key="6">
    <source>
        <dbReference type="ARBA" id="ARBA00006656"/>
    </source>
</evidence>
<dbReference type="InterPro" id="IPR000225">
    <property type="entry name" value="Armadillo"/>
</dbReference>
<dbReference type="FunFam" id="2.10.90.10:FF:000001">
    <property type="entry name" value="Bone morphogenetic protein 4"/>
    <property type="match status" value="1"/>
</dbReference>
<feature type="region of interest" description="Disordered" evidence="19">
    <location>
        <begin position="216"/>
        <end position="252"/>
    </location>
</feature>
<comment type="similarity">
    <text evidence="5">Belongs to the beta-catenin family.</text>
</comment>
<evidence type="ECO:0000259" key="20">
    <source>
        <dbReference type="PROSITE" id="PS51362"/>
    </source>
</evidence>
<dbReference type="GO" id="GO:0098609">
    <property type="term" value="P:cell-cell adhesion"/>
    <property type="evidence" value="ECO:0007669"/>
    <property type="project" value="InterPro"/>
</dbReference>
<dbReference type="GO" id="GO:0005886">
    <property type="term" value="C:plasma membrane"/>
    <property type="evidence" value="ECO:0007669"/>
    <property type="project" value="TreeGrafter"/>
</dbReference>
<evidence type="ECO:0000256" key="12">
    <source>
        <dbReference type="ARBA" id="ARBA00022949"/>
    </source>
</evidence>
<name>A0A6A4S8C7_SCOMX</name>
<dbReference type="EMBL" id="VEVO01000014">
    <property type="protein sequence ID" value="KAF0031476.1"/>
    <property type="molecule type" value="Genomic_DNA"/>
</dbReference>
<feature type="repeat" description="ARM" evidence="17">
    <location>
        <begin position="364"/>
        <end position="392"/>
    </location>
</feature>
<feature type="region of interest" description="Disordered" evidence="19">
    <location>
        <begin position="555"/>
        <end position="579"/>
    </location>
</feature>
<feature type="domain" description="TGF-beta family profile" evidence="20">
    <location>
        <begin position="1064"/>
        <end position="1175"/>
    </location>
</feature>
<comment type="similarity">
    <text evidence="6 18">Belongs to the TGF-beta family.</text>
</comment>
<keyword evidence="10" id="KW-0677">Repeat</keyword>
<dbReference type="GO" id="GO:0035239">
    <property type="term" value="P:tube morphogenesis"/>
    <property type="evidence" value="ECO:0007669"/>
    <property type="project" value="UniProtKB-ARBA"/>
</dbReference>
<evidence type="ECO:0000256" key="3">
    <source>
        <dbReference type="ARBA" id="ARBA00004536"/>
    </source>
</evidence>
<gene>
    <name evidence="21" type="ORF">F2P81_016031</name>
</gene>
<dbReference type="Pfam" id="PF00688">
    <property type="entry name" value="TGFb_propeptide"/>
    <property type="match status" value="1"/>
</dbReference>
<dbReference type="AlphaFoldDB" id="A0A6A4S8C7"/>
<feature type="repeat" description="ARM" evidence="17">
    <location>
        <begin position="407"/>
        <end position="450"/>
    </location>
</feature>
<evidence type="ECO:0000256" key="2">
    <source>
        <dbReference type="ARBA" id="ARBA00004496"/>
    </source>
</evidence>
<protein>
    <recommendedName>
        <fullName evidence="20">TGF-beta family profile domain-containing protein</fullName>
    </recommendedName>
</protein>
<keyword evidence="11" id="KW-0130">Cell adhesion</keyword>
<dbReference type="GO" id="GO:0005737">
    <property type="term" value="C:cytoplasm"/>
    <property type="evidence" value="ECO:0007669"/>
    <property type="project" value="UniProtKB-SubCell"/>
</dbReference>
<feature type="repeat" description="ARM" evidence="17">
    <location>
        <begin position="642"/>
        <end position="679"/>
    </location>
</feature>
<feature type="compositionally biased region" description="Polar residues" evidence="19">
    <location>
        <begin position="78"/>
        <end position="103"/>
    </location>
</feature>
<evidence type="ECO:0000256" key="17">
    <source>
        <dbReference type="PROSITE-ProRule" id="PRU00259"/>
    </source>
</evidence>
<accession>A0A6A4S8C7</accession>
<evidence type="ECO:0000256" key="7">
    <source>
        <dbReference type="ARBA" id="ARBA00022490"/>
    </source>
</evidence>
<evidence type="ECO:0000256" key="14">
    <source>
        <dbReference type="ARBA" id="ARBA00023157"/>
    </source>
</evidence>
<dbReference type="GO" id="GO:0005912">
    <property type="term" value="C:adherens junction"/>
    <property type="evidence" value="ECO:0007669"/>
    <property type="project" value="UniProtKB-SubCell"/>
</dbReference>
<evidence type="ECO:0000256" key="10">
    <source>
        <dbReference type="ARBA" id="ARBA00022737"/>
    </source>
</evidence>